<protein>
    <recommendedName>
        <fullName evidence="3">NIPSNAP domain-containing protein</fullName>
    </recommendedName>
</protein>
<evidence type="ECO:0008006" key="3">
    <source>
        <dbReference type="Google" id="ProtNLM"/>
    </source>
</evidence>
<keyword evidence="2" id="KW-1185">Reference proteome</keyword>
<evidence type="ECO:0000313" key="2">
    <source>
        <dbReference type="Proteomes" id="UP000568106"/>
    </source>
</evidence>
<comment type="caution">
    <text evidence="1">The sequence shown here is derived from an EMBL/GenBank/DDBJ whole genome shotgun (WGS) entry which is preliminary data.</text>
</comment>
<dbReference type="EMBL" id="JACHDY010000002">
    <property type="protein sequence ID" value="MBB5316921.1"/>
    <property type="molecule type" value="Genomic_DNA"/>
</dbReference>
<reference evidence="1" key="1">
    <citation type="submission" date="2020-08" db="EMBL/GenBank/DDBJ databases">
        <title>Genomic Encyclopedia of Type Strains, Phase IV (KMG-V): Genome sequencing to study the core and pangenomes of soil and plant-associated prokaryotes.</title>
        <authorList>
            <person name="Whitman W."/>
        </authorList>
    </citation>
    <scope>NUCLEOTIDE SEQUENCE [LARGE SCALE GENOMIC DNA]</scope>
    <source>
        <strain evidence="1">M8UP27</strain>
    </source>
</reference>
<sequence length="262" mass="29072">MVVTVACAVPTLAQFEQEGEVGYHSIACIKVKPEKAGEFRAWAASDLHKYAQSMVDTGVLSGWFLARSVQPQGTSAECDYLAFSMYPTTPPEPLSPEALDEVLKKARLAVTGQQFIDRRDSLATLVSNSLFQNRALVGGSPKIGNYLVVNYMKAVNVDDWIAFEKEVWRPVAEAMVKDGKRLGWSLNVQVLPGGTDLKFQGVAIDVYPRWDDVFKDDPQSSERFKRVHPDRELGATFGQFQKLRTLVSVQLFTAIDAVTPIK</sequence>
<gene>
    <name evidence="1" type="ORF">HDF09_001590</name>
</gene>
<dbReference type="AlphaFoldDB" id="A0A7W8IGU0"/>
<evidence type="ECO:0000313" key="1">
    <source>
        <dbReference type="EMBL" id="MBB5316921.1"/>
    </source>
</evidence>
<name>A0A7W8IGU0_9BACT</name>
<organism evidence="1 2">
    <name type="scientific">Tunturiibacter empetritectus</name>
    <dbReference type="NCBI Taxonomy" id="3069691"/>
    <lineage>
        <taxon>Bacteria</taxon>
        <taxon>Pseudomonadati</taxon>
        <taxon>Acidobacteriota</taxon>
        <taxon>Terriglobia</taxon>
        <taxon>Terriglobales</taxon>
        <taxon>Acidobacteriaceae</taxon>
        <taxon>Tunturiibacter</taxon>
    </lineage>
</organism>
<proteinExistence type="predicted"/>
<dbReference type="Proteomes" id="UP000568106">
    <property type="component" value="Unassembled WGS sequence"/>
</dbReference>
<accession>A0A7W8IGU0</accession>